<sequence>MYFANGNAVAFAAASMHKLCSLHLVGHTFHSEGLVAILENCHDLEYLNMRECKPIAIDDRLQVKPARINIDDREYKSDHHEDYGYLADCTYYHPYSPACGNHPCWRPDPELAEVYFDYYMDSLRYDFDDYDIGDDDDLEEYEKILDIKSMRRYLS</sequence>
<dbReference type="AlphaFoldDB" id="M8C5P7"/>
<dbReference type="SUPFAM" id="SSF52047">
    <property type="entry name" value="RNI-like"/>
    <property type="match status" value="1"/>
</dbReference>
<evidence type="ECO:0000313" key="1">
    <source>
        <dbReference type="EnsemblPlants" id="EMT22327"/>
    </source>
</evidence>
<proteinExistence type="predicted"/>
<evidence type="ECO:0008006" key="2">
    <source>
        <dbReference type="Google" id="ProtNLM"/>
    </source>
</evidence>
<name>M8C5P7_AEGTA</name>
<dbReference type="InterPro" id="IPR032675">
    <property type="entry name" value="LRR_dom_sf"/>
</dbReference>
<accession>M8C5P7</accession>
<dbReference type="Gene3D" id="3.80.10.10">
    <property type="entry name" value="Ribonuclease Inhibitor"/>
    <property type="match status" value="1"/>
</dbReference>
<reference evidence="1" key="1">
    <citation type="submission" date="2015-06" db="UniProtKB">
        <authorList>
            <consortium name="EnsemblPlants"/>
        </authorList>
    </citation>
    <scope>IDENTIFICATION</scope>
</reference>
<protein>
    <recommendedName>
        <fullName evidence="2">F-box protein SKIP19</fullName>
    </recommendedName>
</protein>
<dbReference type="EnsemblPlants" id="EMT22327">
    <property type="protein sequence ID" value="EMT22327"/>
    <property type="gene ID" value="F775_22274"/>
</dbReference>
<organism evidence="1">
    <name type="scientific">Aegilops tauschii</name>
    <name type="common">Tausch's goatgrass</name>
    <name type="synonym">Aegilops squarrosa</name>
    <dbReference type="NCBI Taxonomy" id="37682"/>
    <lineage>
        <taxon>Eukaryota</taxon>
        <taxon>Viridiplantae</taxon>
        <taxon>Streptophyta</taxon>
        <taxon>Embryophyta</taxon>
        <taxon>Tracheophyta</taxon>
        <taxon>Spermatophyta</taxon>
        <taxon>Magnoliopsida</taxon>
        <taxon>Liliopsida</taxon>
        <taxon>Poales</taxon>
        <taxon>Poaceae</taxon>
        <taxon>BOP clade</taxon>
        <taxon>Pooideae</taxon>
        <taxon>Triticodae</taxon>
        <taxon>Triticeae</taxon>
        <taxon>Triticinae</taxon>
        <taxon>Aegilops</taxon>
    </lineage>
</organism>